<reference evidence="1" key="1">
    <citation type="submission" date="2022-10" db="EMBL/GenBank/DDBJ databases">
        <title>Whole genome sequencing of three plant growth promoting bacteria isolated from Vachellia tortilis subsp. raddiana in Morocco.</title>
        <authorList>
            <person name="Hnini M."/>
            <person name="Zouagui R."/>
            <person name="Zouagui H."/>
            <person name="Chemao Elfihri M.-W."/>
            <person name="Ibrahimi A."/>
            <person name="Sbabou L."/>
            <person name="Aurag J."/>
        </authorList>
    </citation>
    <scope>NUCLEOTIDE SEQUENCE</scope>
    <source>
        <strain evidence="1">LMR678</strain>
    </source>
</reference>
<evidence type="ECO:0000313" key="1">
    <source>
        <dbReference type="EMBL" id="MCZ4088830.1"/>
    </source>
</evidence>
<evidence type="ECO:0000313" key="2">
    <source>
        <dbReference type="Proteomes" id="UP001079430"/>
    </source>
</evidence>
<protein>
    <submittedName>
        <fullName evidence="1">Uncharacterized protein</fullName>
    </submittedName>
</protein>
<accession>A0ABT4KAI2</accession>
<comment type="caution">
    <text evidence="1">The sequence shown here is derived from an EMBL/GenBank/DDBJ whole genome shotgun (WGS) entry which is preliminary data.</text>
</comment>
<gene>
    <name evidence="1" type="ORF">O3W52_01705</name>
</gene>
<sequence>MRVSAVKLLPYVKPGDEKMGDMIRELAGRYAAVLLANHGSRYRQGHRHGGLRCRGLEERRSSSSC</sequence>
<dbReference type="InterPro" id="IPR036409">
    <property type="entry name" value="Aldolase_II/adducin_N_sf"/>
</dbReference>
<name>A0ABT4KAI2_9HYPH</name>
<dbReference type="Gene3D" id="3.40.225.10">
    <property type="entry name" value="Class II aldolase/adducin N-terminal domain"/>
    <property type="match status" value="1"/>
</dbReference>
<dbReference type="RefSeq" id="WP_269274906.1">
    <property type="nucleotide sequence ID" value="NZ_JAPVOI010000002.1"/>
</dbReference>
<organism evidence="1 2">
    <name type="scientific">Sinorhizobium psoraleae</name>
    <dbReference type="NCBI Taxonomy" id="520838"/>
    <lineage>
        <taxon>Bacteria</taxon>
        <taxon>Pseudomonadati</taxon>
        <taxon>Pseudomonadota</taxon>
        <taxon>Alphaproteobacteria</taxon>
        <taxon>Hyphomicrobiales</taxon>
        <taxon>Rhizobiaceae</taxon>
        <taxon>Sinorhizobium/Ensifer group</taxon>
        <taxon>Sinorhizobium</taxon>
    </lineage>
</organism>
<proteinExistence type="predicted"/>
<dbReference type="SUPFAM" id="SSF53639">
    <property type="entry name" value="AraD/HMP-PK domain-like"/>
    <property type="match status" value="1"/>
</dbReference>
<dbReference type="EMBL" id="JAPVOI010000002">
    <property type="protein sequence ID" value="MCZ4088830.1"/>
    <property type="molecule type" value="Genomic_DNA"/>
</dbReference>
<keyword evidence="2" id="KW-1185">Reference proteome</keyword>
<dbReference type="Proteomes" id="UP001079430">
    <property type="component" value="Unassembled WGS sequence"/>
</dbReference>